<organism evidence="2">
    <name type="scientific">Trypanosoma congolense (strain IL3000)</name>
    <dbReference type="NCBI Taxonomy" id="1068625"/>
    <lineage>
        <taxon>Eukaryota</taxon>
        <taxon>Discoba</taxon>
        <taxon>Euglenozoa</taxon>
        <taxon>Kinetoplastea</taxon>
        <taxon>Metakinetoplastina</taxon>
        <taxon>Trypanosomatida</taxon>
        <taxon>Trypanosomatidae</taxon>
        <taxon>Trypanosoma</taxon>
        <taxon>Nannomonas</taxon>
    </lineage>
</organism>
<gene>
    <name evidence="2" type="ORF">TCIL3000_7_2500</name>
</gene>
<proteinExistence type="predicted"/>
<accession>G0UPX9</accession>
<keyword evidence="1" id="KW-0812">Transmembrane</keyword>
<sequence length="111" mass="12853">MTSRVMFFPSSFALHFLFLVFLFLYFLCCCLRDGVGGLADIYVSSYFSMHHLGLCLTYFLCHSEVHVLSRTQVFSVRSNPRAHVSWVSVVVCVYLLWFYCFSFCEKAGGTW</sequence>
<feature type="transmembrane region" description="Helical" evidence="1">
    <location>
        <begin position="82"/>
        <end position="99"/>
    </location>
</feature>
<feature type="transmembrane region" description="Helical" evidence="1">
    <location>
        <begin position="42"/>
        <end position="61"/>
    </location>
</feature>
<dbReference type="AlphaFoldDB" id="G0UPX9"/>
<name>G0UPX9_TRYCI</name>
<keyword evidence="1" id="KW-1133">Transmembrane helix</keyword>
<keyword evidence="1" id="KW-0472">Membrane</keyword>
<evidence type="ECO:0000313" key="2">
    <source>
        <dbReference type="EMBL" id="CCC91440.1"/>
    </source>
</evidence>
<reference evidence="2" key="1">
    <citation type="journal article" date="2012" name="Proc. Natl. Acad. Sci. U.S.A.">
        <title>Antigenic diversity is generated by distinct evolutionary mechanisms in African trypanosome species.</title>
        <authorList>
            <person name="Jackson A.P."/>
            <person name="Berry A."/>
            <person name="Aslett M."/>
            <person name="Allison H.C."/>
            <person name="Burton P."/>
            <person name="Vavrova-Anderson J."/>
            <person name="Brown R."/>
            <person name="Browne H."/>
            <person name="Corton N."/>
            <person name="Hauser H."/>
            <person name="Gamble J."/>
            <person name="Gilderthorp R."/>
            <person name="Marcello L."/>
            <person name="McQuillan J."/>
            <person name="Otto T.D."/>
            <person name="Quail M.A."/>
            <person name="Sanders M.J."/>
            <person name="van Tonder A."/>
            <person name="Ginger M.L."/>
            <person name="Field M.C."/>
            <person name="Barry J.D."/>
            <person name="Hertz-Fowler C."/>
            <person name="Berriman M."/>
        </authorList>
    </citation>
    <scope>NUCLEOTIDE SEQUENCE</scope>
    <source>
        <strain evidence="2">IL3000</strain>
    </source>
</reference>
<protein>
    <submittedName>
        <fullName evidence="2">Uncharacterized protein</fullName>
    </submittedName>
</protein>
<dbReference type="EMBL" id="HE575320">
    <property type="protein sequence ID" value="CCC91440.1"/>
    <property type="molecule type" value="Genomic_DNA"/>
</dbReference>
<evidence type="ECO:0000256" key="1">
    <source>
        <dbReference type="SAM" id="Phobius"/>
    </source>
</evidence>